<dbReference type="InterPro" id="IPR058580">
    <property type="entry name" value="DUF2828"/>
</dbReference>
<keyword evidence="5" id="KW-1185">Reference proteome</keyword>
<feature type="domain" description="DUF2828" evidence="2">
    <location>
        <begin position="60"/>
        <end position="427"/>
    </location>
</feature>
<feature type="region of interest" description="Disordered" evidence="1">
    <location>
        <begin position="1"/>
        <end position="31"/>
    </location>
</feature>
<accession>A0A445A4K6</accession>
<comment type="caution">
    <text evidence="4">The sequence shown here is derived from an EMBL/GenBank/DDBJ whole genome shotgun (WGS) entry which is preliminary data.</text>
</comment>
<dbReference type="PANTHER" id="PTHR31373">
    <property type="entry name" value="OS06G0652100 PROTEIN"/>
    <property type="match status" value="1"/>
</dbReference>
<dbReference type="PIRSF" id="PIRSF015417">
    <property type="entry name" value="T31B5_30_vWA"/>
    <property type="match status" value="1"/>
</dbReference>
<dbReference type="InterPro" id="IPR056690">
    <property type="entry name" value="DUF7788"/>
</dbReference>
<dbReference type="STRING" id="3818.A0A445A4K6"/>
<protein>
    <recommendedName>
        <fullName evidence="6">Plant/T31B5-30 protein</fullName>
    </recommendedName>
</protein>
<feature type="domain" description="DUF7788" evidence="3">
    <location>
        <begin position="429"/>
        <end position="611"/>
    </location>
</feature>
<evidence type="ECO:0000259" key="3">
    <source>
        <dbReference type="Pfam" id="PF25043"/>
    </source>
</evidence>
<dbReference type="InterPro" id="IPR036465">
    <property type="entry name" value="vWFA_dom_sf"/>
</dbReference>
<evidence type="ECO:0000259" key="2">
    <source>
        <dbReference type="Pfam" id="PF11443"/>
    </source>
</evidence>
<dbReference type="Gene3D" id="3.40.50.410">
    <property type="entry name" value="von Willebrand factor, type A domain"/>
    <property type="match status" value="1"/>
</dbReference>
<sequence>MVTLQGPPEIYNPKPQSFLTPTSTATTTTPITPSDPFIDVMVSKFNTITTIQPQPPMGFTENNSATFLSSGNPCLDFFFHVVPDTPPDSVRERLHVAWAHNPLTTLKLICNLRGVRGTGKSDRDGFYAAATWLFSNHPKTLAANVPSLADFGYFKDLPEILYRLLEGSDVRKNQKLRWLRDKQSGKRNRLKRKPIKSKPLKKVSDPVAEKEKAHALRGEKKLAMAKRLLDRYNRDENFRLLHDSVSDHFADCLKNDLQNLNSGALTKISLAGKWCPSVDSSFDRSTLLCETIAKRIFPRNGNPEYEGIEEKHYAYRVRDRLRKDVLVPLRKALELPEVFMGANRWDSIPYNRVASVAMKLYKEKFLKHDKERFEKYLEDVKSGKTTIAAGALLPHEIIKSLGDGDGGEVAELQWSRMVSDMLSKGKMKNCLAVCDVSGSMDGVPMEVSVALGLLVSELNEDPWKGKVITFSEEPKLHLIEGEDLRSKAEFIREMEWGGNTDFQAVFDRILEVAVNGKLKADQMIKRVFVFSDMEFDQASANPWETDYQAIIRKYSEKGYGSAVPQIVFWNLRDSRATPVPSTQQGVALVSGFSKNLLSLFMDNDGEISPEAAMETAIAGPEYQKLVVLD</sequence>
<dbReference type="InterPro" id="IPR011205">
    <property type="entry name" value="UCP015417_vWA"/>
</dbReference>
<dbReference type="SUPFAM" id="SSF53300">
    <property type="entry name" value="vWA-like"/>
    <property type="match status" value="1"/>
</dbReference>
<dbReference type="PANTHER" id="PTHR31373:SF17">
    <property type="entry name" value="OS06G0652100 PROTEIN"/>
    <property type="match status" value="1"/>
</dbReference>
<evidence type="ECO:0008006" key="6">
    <source>
        <dbReference type="Google" id="ProtNLM"/>
    </source>
</evidence>
<proteinExistence type="predicted"/>
<dbReference type="AlphaFoldDB" id="A0A445A4K6"/>
<feature type="compositionally biased region" description="Low complexity" evidence="1">
    <location>
        <begin position="20"/>
        <end position="31"/>
    </location>
</feature>
<dbReference type="CDD" id="cd00198">
    <property type="entry name" value="vWFA"/>
    <property type="match status" value="1"/>
</dbReference>
<dbReference type="Pfam" id="PF25043">
    <property type="entry name" value="DUF7788"/>
    <property type="match status" value="1"/>
</dbReference>
<feature type="region of interest" description="Disordered" evidence="1">
    <location>
        <begin position="181"/>
        <end position="207"/>
    </location>
</feature>
<evidence type="ECO:0000256" key="1">
    <source>
        <dbReference type="SAM" id="MobiDB-lite"/>
    </source>
</evidence>
<gene>
    <name evidence="4" type="ORF">Ahy_B03g066636</name>
</gene>
<evidence type="ECO:0000313" key="5">
    <source>
        <dbReference type="Proteomes" id="UP000289738"/>
    </source>
</evidence>
<feature type="compositionally biased region" description="Basic residues" evidence="1">
    <location>
        <begin position="185"/>
        <end position="201"/>
    </location>
</feature>
<dbReference type="Gramene" id="arahy.Tifrunner.gnm2.ann2.Ah13g216500.1">
    <property type="protein sequence ID" value="arahy.Tifrunner.gnm2.ann2.Ah13g216500.1-CDS-1"/>
    <property type="gene ID" value="arahy.Tifrunner.gnm2.ann2.Ah13g216500"/>
</dbReference>
<reference evidence="4 5" key="1">
    <citation type="submission" date="2019-01" db="EMBL/GenBank/DDBJ databases">
        <title>Sequencing of cultivated peanut Arachis hypogaea provides insights into genome evolution and oil improvement.</title>
        <authorList>
            <person name="Chen X."/>
        </authorList>
    </citation>
    <scope>NUCLEOTIDE SEQUENCE [LARGE SCALE GENOMIC DNA]</scope>
    <source>
        <strain evidence="5">cv. Fuhuasheng</strain>
        <tissue evidence="4">Leaves</tissue>
    </source>
</reference>
<dbReference type="OrthoDB" id="1149618at2759"/>
<dbReference type="Pfam" id="PF11443">
    <property type="entry name" value="DUF2828"/>
    <property type="match status" value="1"/>
</dbReference>
<name>A0A445A4K6_ARAHY</name>
<evidence type="ECO:0000313" key="4">
    <source>
        <dbReference type="EMBL" id="RYR21349.1"/>
    </source>
</evidence>
<dbReference type="Proteomes" id="UP000289738">
    <property type="component" value="Chromosome B03"/>
</dbReference>
<organism evidence="4 5">
    <name type="scientific">Arachis hypogaea</name>
    <name type="common">Peanut</name>
    <dbReference type="NCBI Taxonomy" id="3818"/>
    <lineage>
        <taxon>Eukaryota</taxon>
        <taxon>Viridiplantae</taxon>
        <taxon>Streptophyta</taxon>
        <taxon>Embryophyta</taxon>
        <taxon>Tracheophyta</taxon>
        <taxon>Spermatophyta</taxon>
        <taxon>Magnoliopsida</taxon>
        <taxon>eudicotyledons</taxon>
        <taxon>Gunneridae</taxon>
        <taxon>Pentapetalae</taxon>
        <taxon>rosids</taxon>
        <taxon>fabids</taxon>
        <taxon>Fabales</taxon>
        <taxon>Fabaceae</taxon>
        <taxon>Papilionoideae</taxon>
        <taxon>50 kb inversion clade</taxon>
        <taxon>dalbergioids sensu lato</taxon>
        <taxon>Dalbergieae</taxon>
        <taxon>Pterocarpus clade</taxon>
        <taxon>Arachis</taxon>
    </lineage>
</organism>
<dbReference type="EMBL" id="SDMP01000013">
    <property type="protein sequence ID" value="RYR21349.1"/>
    <property type="molecule type" value="Genomic_DNA"/>
</dbReference>